<dbReference type="AlphaFoldDB" id="A0A7S4RQ83"/>
<reference evidence="1" key="1">
    <citation type="submission" date="2021-01" db="EMBL/GenBank/DDBJ databases">
        <authorList>
            <person name="Corre E."/>
            <person name="Pelletier E."/>
            <person name="Niang G."/>
            <person name="Scheremetjew M."/>
            <person name="Finn R."/>
            <person name="Kale V."/>
            <person name="Holt S."/>
            <person name="Cochrane G."/>
            <person name="Meng A."/>
            <person name="Brown T."/>
            <person name="Cohen L."/>
        </authorList>
    </citation>
    <scope>NUCLEOTIDE SEQUENCE</scope>
    <source>
        <strain evidence="1">GSO104</strain>
    </source>
</reference>
<evidence type="ECO:0000313" key="1">
    <source>
        <dbReference type="EMBL" id="CAE4621808.1"/>
    </source>
</evidence>
<gene>
    <name evidence="1" type="ORF">DBRI00130_LOCUS22553</name>
</gene>
<accession>A0A7S4RQ83</accession>
<organism evidence="1">
    <name type="scientific">Ditylum brightwellii</name>
    <dbReference type="NCBI Taxonomy" id="49249"/>
    <lineage>
        <taxon>Eukaryota</taxon>
        <taxon>Sar</taxon>
        <taxon>Stramenopiles</taxon>
        <taxon>Ochrophyta</taxon>
        <taxon>Bacillariophyta</taxon>
        <taxon>Mediophyceae</taxon>
        <taxon>Lithodesmiophycidae</taxon>
        <taxon>Lithodesmiales</taxon>
        <taxon>Lithodesmiaceae</taxon>
        <taxon>Ditylum</taxon>
    </lineage>
</organism>
<name>A0A7S4RQ83_9STRA</name>
<protein>
    <submittedName>
        <fullName evidence="1">Uncharacterized protein</fullName>
    </submittedName>
</protein>
<dbReference type="EMBL" id="HBNS01028697">
    <property type="protein sequence ID" value="CAE4621808.1"/>
    <property type="molecule type" value="Transcribed_RNA"/>
</dbReference>
<proteinExistence type="predicted"/>
<sequence length="242" mass="27664">MNGNQKNTLKFINTPKNQYAPHGNGYALYSLSLHIHIHTTTTTSSSCSYLWSPSREEYIPQNVHSLSSLYVSSNNNKIWTASKTTGKMYCVDPTVRKVVGCWSIPSLCDDGGAIMNRDGFYGNGSLICGVDLDLVMEDDQEEEDGVVNEFEKKSREEERDNLRRRRKMTVTILPPPHPPNLQTNQLTQQQPKMLHPKNPLLLHLPFFFQTTNQSFAYINKPHPGVYIYIKHLQHVLDLVQNF</sequence>